<dbReference type="Pfam" id="PF18029">
    <property type="entry name" value="Glyoxalase_6"/>
    <property type="match status" value="1"/>
</dbReference>
<dbReference type="InterPro" id="IPR037523">
    <property type="entry name" value="VOC_core"/>
</dbReference>
<dbReference type="PANTHER" id="PTHR33993">
    <property type="entry name" value="GLYOXALASE-RELATED"/>
    <property type="match status" value="1"/>
</dbReference>
<feature type="region of interest" description="Disordered" evidence="1">
    <location>
        <begin position="228"/>
        <end position="258"/>
    </location>
</feature>
<accession>A0A0T6LUT3</accession>
<dbReference type="AlphaFoldDB" id="A0A0T6LUT3"/>
<dbReference type="RefSeq" id="WP_018386847.1">
    <property type="nucleotide sequence ID" value="NZ_LLZU01000010.1"/>
</dbReference>
<dbReference type="PANTHER" id="PTHR33993:SF10">
    <property type="entry name" value="CONSERVED PROTEIN"/>
    <property type="match status" value="1"/>
</dbReference>
<evidence type="ECO:0000259" key="2">
    <source>
        <dbReference type="PROSITE" id="PS51819"/>
    </source>
</evidence>
<dbReference type="InterPro" id="IPR052164">
    <property type="entry name" value="Anthracycline_SecMetBiosynth"/>
</dbReference>
<dbReference type="InterPro" id="IPR029068">
    <property type="entry name" value="Glyas_Bleomycin-R_OHBP_Dase"/>
</dbReference>
<proteinExistence type="predicted"/>
<gene>
    <name evidence="3" type="ORF">AQ490_18805</name>
</gene>
<dbReference type="SUPFAM" id="SSF54593">
    <property type="entry name" value="Glyoxalase/Bleomycin resistance protein/Dihydroxybiphenyl dioxygenase"/>
    <property type="match status" value="2"/>
</dbReference>
<evidence type="ECO:0000313" key="3">
    <source>
        <dbReference type="EMBL" id="KRV49752.1"/>
    </source>
</evidence>
<dbReference type="Pfam" id="PF00903">
    <property type="entry name" value="Glyoxalase"/>
    <property type="match status" value="1"/>
</dbReference>
<evidence type="ECO:0000313" key="4">
    <source>
        <dbReference type="Proteomes" id="UP000050867"/>
    </source>
</evidence>
<dbReference type="InterPro" id="IPR004360">
    <property type="entry name" value="Glyas_Fos-R_dOase_dom"/>
</dbReference>
<protein>
    <submittedName>
        <fullName evidence="3">Doxorubicin biosynthesis protein DnrV</fullName>
    </submittedName>
</protein>
<dbReference type="eggNOG" id="COG3324">
    <property type="taxonomic scope" value="Bacteria"/>
</dbReference>
<dbReference type="CDD" id="cd07247">
    <property type="entry name" value="SgaA_N_like"/>
    <property type="match status" value="2"/>
</dbReference>
<dbReference type="EMBL" id="LLZU01000010">
    <property type="protein sequence ID" value="KRV49752.1"/>
    <property type="molecule type" value="Genomic_DNA"/>
</dbReference>
<evidence type="ECO:0000256" key="1">
    <source>
        <dbReference type="SAM" id="MobiDB-lite"/>
    </source>
</evidence>
<feature type="domain" description="VOC" evidence="2">
    <location>
        <begin position="14"/>
        <end position="123"/>
    </location>
</feature>
<keyword evidence="4" id="KW-1185">Reference proteome</keyword>
<dbReference type="PROSITE" id="PS51819">
    <property type="entry name" value="VOC"/>
    <property type="match status" value="2"/>
</dbReference>
<feature type="domain" description="VOC" evidence="2">
    <location>
        <begin position="136"/>
        <end position="257"/>
    </location>
</feature>
<dbReference type="Proteomes" id="UP000050867">
    <property type="component" value="Unassembled WGS sequence"/>
</dbReference>
<sequence>MIGLSETGRAVHGAPCWVGLLARDLDPVRDFYSALLGWDYVTDGLRTSVIARLGGTPVGSLFQDSSFTLSWTPYFGVDNADIAAERIRERGGTVAVGPMDIPQSGRVAWAADPSGAAFGIWQGVDRGWRLGGGRGTPARLELRTRDAFAAALFYGGVFAWDRADPQRFEIRYENDRVFLLIDGRRTAGLFGGAVEAAPDPRVRPRWHVYFSVDDADLVAAEVRELGGEVEEEPHDTPYGRVASLRDPQGGRFSITTGE</sequence>
<dbReference type="Gene3D" id="3.10.180.10">
    <property type="entry name" value="2,3-Dihydroxybiphenyl 1,2-Dioxygenase, domain 1"/>
    <property type="match status" value="2"/>
</dbReference>
<name>A0A0T6LUT3_WENVI</name>
<reference evidence="3 4" key="1">
    <citation type="submission" date="2015-10" db="EMBL/GenBank/DDBJ databases">
        <title>Draft genome sequence of pyrrolomycin-producing Streptomyces vitaminophilus.</title>
        <authorList>
            <person name="Graham D.E."/>
            <person name="Mahan K.M."/>
            <person name="Klingeman D.M."/>
            <person name="Hettich R.L."/>
            <person name="Parry R.J."/>
        </authorList>
    </citation>
    <scope>NUCLEOTIDE SEQUENCE [LARGE SCALE GENOMIC DNA]</scope>
    <source>
        <strain evidence="3 4">ATCC 31673</strain>
    </source>
</reference>
<dbReference type="InterPro" id="IPR041581">
    <property type="entry name" value="Glyoxalase_6"/>
</dbReference>
<comment type="caution">
    <text evidence="3">The sequence shown here is derived from an EMBL/GenBank/DDBJ whole genome shotgun (WGS) entry which is preliminary data.</text>
</comment>
<organism evidence="3 4">
    <name type="scientific">Wenjunlia vitaminophila</name>
    <name type="common">Streptomyces vitaminophilus</name>
    <dbReference type="NCBI Taxonomy" id="76728"/>
    <lineage>
        <taxon>Bacteria</taxon>
        <taxon>Bacillati</taxon>
        <taxon>Actinomycetota</taxon>
        <taxon>Actinomycetes</taxon>
        <taxon>Kitasatosporales</taxon>
        <taxon>Streptomycetaceae</taxon>
        <taxon>Wenjunlia</taxon>
    </lineage>
</organism>